<keyword evidence="1" id="KW-0238">DNA-binding</keyword>
<dbReference type="PROSITE" id="PS50943">
    <property type="entry name" value="HTH_CROC1"/>
    <property type="match status" value="1"/>
</dbReference>
<protein>
    <submittedName>
        <fullName evidence="3">Transcriptional regulator</fullName>
    </submittedName>
</protein>
<dbReference type="GO" id="GO:0003677">
    <property type="term" value="F:DNA binding"/>
    <property type="evidence" value="ECO:0007669"/>
    <property type="project" value="UniProtKB-KW"/>
</dbReference>
<dbReference type="Pfam" id="PF01381">
    <property type="entry name" value="HTH_3"/>
    <property type="match status" value="1"/>
</dbReference>
<name>A0A265NC30_9BACI</name>
<evidence type="ECO:0000256" key="1">
    <source>
        <dbReference type="ARBA" id="ARBA00023125"/>
    </source>
</evidence>
<dbReference type="InterPro" id="IPR010982">
    <property type="entry name" value="Lambda_DNA-bd_dom_sf"/>
</dbReference>
<sequence length="93" mass="11029">MKNVNLIYARKVKGLTQEQLGKRIDYNKSTVSNWENGHSIPRIKDAFRLAEILEKDISFLFFNQYVQEYHTLFVRQENLDRSSLLKIYKGGFN</sequence>
<dbReference type="OrthoDB" id="2454744at2"/>
<dbReference type="CDD" id="cd00093">
    <property type="entry name" value="HTH_XRE"/>
    <property type="match status" value="1"/>
</dbReference>
<dbReference type="PANTHER" id="PTHR46558:SF4">
    <property type="entry name" value="DNA-BIDING PHAGE PROTEIN"/>
    <property type="match status" value="1"/>
</dbReference>
<accession>A0A265NC30</accession>
<dbReference type="SUPFAM" id="SSF47413">
    <property type="entry name" value="lambda repressor-like DNA-binding domains"/>
    <property type="match status" value="1"/>
</dbReference>
<dbReference type="EMBL" id="NPMS01000003">
    <property type="protein sequence ID" value="OZU89019.1"/>
    <property type="molecule type" value="Genomic_DNA"/>
</dbReference>
<dbReference type="Gene3D" id="1.10.260.40">
    <property type="entry name" value="lambda repressor-like DNA-binding domains"/>
    <property type="match status" value="1"/>
</dbReference>
<proteinExistence type="predicted"/>
<evidence type="ECO:0000259" key="2">
    <source>
        <dbReference type="PROSITE" id="PS50943"/>
    </source>
</evidence>
<dbReference type="InterPro" id="IPR001387">
    <property type="entry name" value="Cro/C1-type_HTH"/>
</dbReference>
<dbReference type="PANTHER" id="PTHR46558">
    <property type="entry name" value="TRACRIPTIONAL REGULATORY PROTEIN-RELATED-RELATED"/>
    <property type="match status" value="1"/>
</dbReference>
<evidence type="ECO:0000313" key="3">
    <source>
        <dbReference type="EMBL" id="OZU89019.1"/>
    </source>
</evidence>
<feature type="domain" description="HTH cro/C1-type" evidence="2">
    <location>
        <begin position="6"/>
        <end position="60"/>
    </location>
</feature>
<keyword evidence="4" id="KW-1185">Reference proteome</keyword>
<dbReference type="AlphaFoldDB" id="A0A265NC30"/>
<organism evidence="3 4">
    <name type="scientific">Virgibacillus indicus</name>
    <dbReference type="NCBI Taxonomy" id="2024554"/>
    <lineage>
        <taxon>Bacteria</taxon>
        <taxon>Bacillati</taxon>
        <taxon>Bacillota</taxon>
        <taxon>Bacilli</taxon>
        <taxon>Bacillales</taxon>
        <taxon>Bacillaceae</taxon>
        <taxon>Virgibacillus</taxon>
    </lineage>
</organism>
<reference evidence="3 4" key="1">
    <citation type="submission" date="2017-08" db="EMBL/GenBank/DDBJ databases">
        <title>Virgibacillus indicus sp. nov. and Virgibacillus profoundi sp. nov, two moderately halophilic bacteria isolated from marine sediment by using the Microfluidic Streak Plate.</title>
        <authorList>
            <person name="Xu B."/>
            <person name="Hu B."/>
            <person name="Wang J."/>
            <person name="Zhu Y."/>
            <person name="Huang L."/>
            <person name="Du W."/>
            <person name="Huang Y."/>
        </authorList>
    </citation>
    <scope>NUCLEOTIDE SEQUENCE [LARGE SCALE GENOMIC DNA]</scope>
    <source>
        <strain evidence="3 4">IO3-P2-C2</strain>
    </source>
</reference>
<gene>
    <name evidence="3" type="ORF">CIL03_08355</name>
</gene>
<dbReference type="RefSeq" id="WP_094885377.1">
    <property type="nucleotide sequence ID" value="NZ_NPMS01000003.1"/>
</dbReference>
<evidence type="ECO:0000313" key="4">
    <source>
        <dbReference type="Proteomes" id="UP000216498"/>
    </source>
</evidence>
<dbReference type="SMART" id="SM00530">
    <property type="entry name" value="HTH_XRE"/>
    <property type="match status" value="1"/>
</dbReference>
<dbReference type="Proteomes" id="UP000216498">
    <property type="component" value="Unassembled WGS sequence"/>
</dbReference>
<comment type="caution">
    <text evidence="3">The sequence shown here is derived from an EMBL/GenBank/DDBJ whole genome shotgun (WGS) entry which is preliminary data.</text>
</comment>